<evidence type="ECO:0000256" key="7">
    <source>
        <dbReference type="SAM" id="Coils"/>
    </source>
</evidence>
<proteinExistence type="inferred from homology"/>
<evidence type="ECO:0000256" key="1">
    <source>
        <dbReference type="ARBA" id="ARBA00004496"/>
    </source>
</evidence>
<reference evidence="9" key="2">
    <citation type="journal article" date="2021" name="PeerJ">
        <title>Extensive microbial diversity within the chicken gut microbiome revealed by metagenomics and culture.</title>
        <authorList>
            <person name="Gilroy R."/>
            <person name="Ravi A."/>
            <person name="Getino M."/>
            <person name="Pursley I."/>
            <person name="Horton D.L."/>
            <person name="Alikhan N.F."/>
            <person name="Baker D."/>
            <person name="Gharbi K."/>
            <person name="Hall N."/>
            <person name="Watson M."/>
            <person name="Adriaenssens E.M."/>
            <person name="Foster-Nyarko E."/>
            <person name="Jarju S."/>
            <person name="Secka A."/>
            <person name="Antonio M."/>
            <person name="Oren A."/>
            <person name="Chaudhuri R.R."/>
            <person name="La Ragione R."/>
            <person name="Hildebrand F."/>
            <person name="Pallen M.J."/>
        </authorList>
    </citation>
    <scope>NUCLEOTIDE SEQUENCE</scope>
    <source>
        <strain evidence="9">ChiSjej5B23-6657</strain>
    </source>
</reference>
<organism evidence="9 10">
    <name type="scientific">Candidatus Pullilachnospira gallistercoris</name>
    <dbReference type="NCBI Taxonomy" id="2840911"/>
    <lineage>
        <taxon>Bacteria</taxon>
        <taxon>Bacillati</taxon>
        <taxon>Bacillota</taxon>
        <taxon>Clostridia</taxon>
        <taxon>Lachnospirales</taxon>
        <taxon>Lachnospiraceae</taxon>
        <taxon>Lachnospiraceae incertae sedis</taxon>
        <taxon>Candidatus Pullilachnospira</taxon>
    </lineage>
</organism>
<dbReference type="PANTHER" id="PTHR30473:SF1">
    <property type="entry name" value="PHOH-LIKE PROTEIN"/>
    <property type="match status" value="1"/>
</dbReference>
<evidence type="ECO:0000256" key="6">
    <source>
        <dbReference type="ARBA" id="ARBA00039970"/>
    </source>
</evidence>
<dbReference type="Proteomes" id="UP000823912">
    <property type="component" value="Unassembled WGS sequence"/>
</dbReference>
<dbReference type="InterPro" id="IPR027417">
    <property type="entry name" value="P-loop_NTPase"/>
</dbReference>
<name>A0A9D1E8A9_9FIRM</name>
<dbReference type="GO" id="GO:0005829">
    <property type="term" value="C:cytosol"/>
    <property type="evidence" value="ECO:0007669"/>
    <property type="project" value="TreeGrafter"/>
</dbReference>
<evidence type="ECO:0000313" key="10">
    <source>
        <dbReference type="Proteomes" id="UP000823912"/>
    </source>
</evidence>
<comment type="caution">
    <text evidence="9">The sequence shown here is derived from an EMBL/GenBank/DDBJ whole genome shotgun (WGS) entry which is preliminary data.</text>
</comment>
<feature type="non-terminal residue" evidence="9">
    <location>
        <position position="1"/>
    </location>
</feature>
<accession>A0A9D1E8A9</accession>
<reference evidence="9" key="1">
    <citation type="submission" date="2020-10" db="EMBL/GenBank/DDBJ databases">
        <authorList>
            <person name="Gilroy R."/>
        </authorList>
    </citation>
    <scope>NUCLEOTIDE SEQUENCE</scope>
    <source>
        <strain evidence="9">ChiSjej5B23-6657</strain>
    </source>
</reference>
<protein>
    <recommendedName>
        <fullName evidence="6">PhoH-like protein</fullName>
    </recommendedName>
</protein>
<evidence type="ECO:0000256" key="3">
    <source>
        <dbReference type="ARBA" id="ARBA00022490"/>
    </source>
</evidence>
<sequence>TLDNAFIILDEAQNTTPAQMKMFLTRIGFGSKAVITGDATQKDLPAGAASGLDVAMRVLKNVDEISVCQLTGKDVVRHPLVQKIVNAYEDYERKNAEAEKRAKKRRGKR</sequence>
<gene>
    <name evidence="9" type="ORF">IAA55_02135</name>
</gene>
<keyword evidence="7" id="KW-0175">Coiled coil</keyword>
<dbReference type="InterPro" id="IPR051451">
    <property type="entry name" value="PhoH2-like"/>
</dbReference>
<dbReference type="GO" id="GO:0005524">
    <property type="term" value="F:ATP binding"/>
    <property type="evidence" value="ECO:0007669"/>
    <property type="project" value="UniProtKB-KW"/>
</dbReference>
<dbReference type="InterPro" id="IPR003714">
    <property type="entry name" value="PhoH"/>
</dbReference>
<dbReference type="EMBL" id="DVHM01000035">
    <property type="protein sequence ID" value="HIR70062.1"/>
    <property type="molecule type" value="Genomic_DNA"/>
</dbReference>
<dbReference type="PANTHER" id="PTHR30473">
    <property type="entry name" value="PROTEIN PHOH"/>
    <property type="match status" value="1"/>
</dbReference>
<feature type="domain" description="PhoH-like protein" evidence="8">
    <location>
        <begin position="1"/>
        <end position="89"/>
    </location>
</feature>
<evidence type="ECO:0000256" key="4">
    <source>
        <dbReference type="ARBA" id="ARBA00022741"/>
    </source>
</evidence>
<evidence type="ECO:0000256" key="5">
    <source>
        <dbReference type="ARBA" id="ARBA00022840"/>
    </source>
</evidence>
<evidence type="ECO:0000259" key="8">
    <source>
        <dbReference type="Pfam" id="PF02562"/>
    </source>
</evidence>
<keyword evidence="3" id="KW-0963">Cytoplasm</keyword>
<dbReference type="SUPFAM" id="SSF52540">
    <property type="entry name" value="P-loop containing nucleoside triphosphate hydrolases"/>
    <property type="match status" value="1"/>
</dbReference>
<comment type="similarity">
    <text evidence="2">Belongs to the PhoH family.</text>
</comment>
<comment type="subcellular location">
    <subcellularLocation>
        <location evidence="1">Cytoplasm</location>
    </subcellularLocation>
</comment>
<dbReference type="AlphaFoldDB" id="A0A9D1E8A9"/>
<dbReference type="Gene3D" id="3.40.50.300">
    <property type="entry name" value="P-loop containing nucleotide triphosphate hydrolases"/>
    <property type="match status" value="1"/>
</dbReference>
<keyword evidence="5" id="KW-0067">ATP-binding</keyword>
<keyword evidence="4" id="KW-0547">Nucleotide-binding</keyword>
<evidence type="ECO:0000256" key="2">
    <source>
        <dbReference type="ARBA" id="ARBA00010393"/>
    </source>
</evidence>
<feature type="coiled-coil region" evidence="7">
    <location>
        <begin position="81"/>
        <end position="108"/>
    </location>
</feature>
<evidence type="ECO:0000313" key="9">
    <source>
        <dbReference type="EMBL" id="HIR70062.1"/>
    </source>
</evidence>
<dbReference type="Pfam" id="PF02562">
    <property type="entry name" value="PhoH"/>
    <property type="match status" value="1"/>
</dbReference>